<dbReference type="SUPFAM" id="SSF53720">
    <property type="entry name" value="ALDH-like"/>
    <property type="match status" value="1"/>
</dbReference>
<evidence type="ECO:0000259" key="5">
    <source>
        <dbReference type="Pfam" id="PF00171"/>
    </source>
</evidence>
<dbReference type="InterPro" id="IPR016163">
    <property type="entry name" value="Ald_DH_C"/>
</dbReference>
<dbReference type="EMBL" id="CGIH01000020">
    <property type="protein sequence ID" value="CFX41039.1"/>
    <property type="molecule type" value="Genomic_DNA"/>
</dbReference>
<dbReference type="InterPro" id="IPR016161">
    <property type="entry name" value="Ald_DH/histidinol_DH"/>
</dbReference>
<name>A0A0E4C8F3_9FIRM</name>
<dbReference type="InterPro" id="IPR029510">
    <property type="entry name" value="Ald_DH_CS_GLU"/>
</dbReference>
<dbReference type="Proteomes" id="UP000045545">
    <property type="component" value="Unassembled WGS sequence"/>
</dbReference>
<dbReference type="PANTHER" id="PTHR42804">
    <property type="entry name" value="ALDEHYDE DEHYDROGENASE"/>
    <property type="match status" value="1"/>
</dbReference>
<dbReference type="Gene3D" id="3.40.309.10">
    <property type="entry name" value="Aldehyde Dehydrogenase, Chain A, domain 2"/>
    <property type="match status" value="1"/>
</dbReference>
<proteinExistence type="inferred from homology"/>
<reference evidence="6 7" key="1">
    <citation type="submission" date="2015-03" db="EMBL/GenBank/DDBJ databases">
        <authorList>
            <person name="Murphy D."/>
        </authorList>
    </citation>
    <scope>NUCLEOTIDE SEQUENCE [LARGE SCALE GENOMIC DNA]</scope>
    <source>
        <strain evidence="6 7">OL-4</strain>
    </source>
</reference>
<dbReference type="STRING" id="690567.1157"/>
<evidence type="ECO:0000256" key="3">
    <source>
        <dbReference type="PROSITE-ProRule" id="PRU10007"/>
    </source>
</evidence>
<comment type="similarity">
    <text evidence="1 4">Belongs to the aldehyde dehydrogenase family.</text>
</comment>
<keyword evidence="2 4" id="KW-0560">Oxidoreductase</keyword>
<evidence type="ECO:0000256" key="4">
    <source>
        <dbReference type="RuleBase" id="RU003345"/>
    </source>
</evidence>
<dbReference type="PROSITE" id="PS00687">
    <property type="entry name" value="ALDEHYDE_DEHYDR_GLU"/>
    <property type="match status" value="1"/>
</dbReference>
<dbReference type="GO" id="GO:0016620">
    <property type="term" value="F:oxidoreductase activity, acting on the aldehyde or oxo group of donors, NAD or NADP as acceptor"/>
    <property type="evidence" value="ECO:0007669"/>
    <property type="project" value="InterPro"/>
</dbReference>
<feature type="active site" evidence="3">
    <location>
        <position position="258"/>
    </location>
</feature>
<sequence>MSKEVLKYQLFIDGQWTPGESGEMMDVINPANREVVAQVPRATPGDVDKALHSARRAFESGIWANKSIDEKVAVLTNATMAVIANKDRLAYLESLTSGATMRRTGFVDVMSVAGSLAMSAAILKQMPAVEHAICPPWVAPMHSYVIREPIGVCAGITPWNFPMILAAYKFAPALAMGNSIVMKPASITPVTTLELAKILTDAGIPPGVFNVISGPGSSIGNYLAAHPQVDKIGFTGSTEVGRQIAHLAADGIKRVTLELGGKSPLIVLDDADIDMAASMTLLAFLTHSGQVCESGTRLLVPRKMQDQLVDKMIEKIKKLNIGDQMDLATDMGPIASQEQLNTIMNYIQIGKDAGAQIAYGGSRMSGGIYDDGFFHEPTIFIDCDNSMQHVREEIFGPVQCVLPYDDLDEAIAIANDSPYGLGGGVCSTNATRAQQVAKRMRTGSVWINTWHILRPDVPFGGYKESGYGRENCYHALMAYSEVKHICQDLSPDVNSHFVYSLFGFNR</sequence>
<dbReference type="InterPro" id="IPR015590">
    <property type="entry name" value="Aldehyde_DH_dom"/>
</dbReference>
<dbReference type="FunFam" id="3.40.309.10:FF:000012">
    <property type="entry name" value="Betaine aldehyde dehydrogenase"/>
    <property type="match status" value="1"/>
</dbReference>
<keyword evidence="7" id="KW-1185">Reference proteome</keyword>
<dbReference type="FunFam" id="3.40.605.10:FF:000007">
    <property type="entry name" value="NAD/NADP-dependent betaine aldehyde dehydrogenase"/>
    <property type="match status" value="1"/>
</dbReference>
<dbReference type="OrthoDB" id="9762913at2"/>
<evidence type="ECO:0000313" key="6">
    <source>
        <dbReference type="EMBL" id="CFX41039.1"/>
    </source>
</evidence>
<dbReference type="Pfam" id="PF00171">
    <property type="entry name" value="Aldedh"/>
    <property type="match status" value="1"/>
</dbReference>
<evidence type="ECO:0000313" key="7">
    <source>
        <dbReference type="Proteomes" id="UP000045545"/>
    </source>
</evidence>
<dbReference type="PANTHER" id="PTHR42804:SF1">
    <property type="entry name" value="ALDEHYDE DEHYDROGENASE-RELATED"/>
    <property type="match status" value="1"/>
</dbReference>
<organism evidence="6 7">
    <name type="scientific">Syntrophomonas zehnderi OL-4</name>
    <dbReference type="NCBI Taxonomy" id="690567"/>
    <lineage>
        <taxon>Bacteria</taxon>
        <taxon>Bacillati</taxon>
        <taxon>Bacillota</taxon>
        <taxon>Clostridia</taxon>
        <taxon>Eubacteriales</taxon>
        <taxon>Syntrophomonadaceae</taxon>
        <taxon>Syntrophomonas</taxon>
    </lineage>
</organism>
<evidence type="ECO:0000256" key="2">
    <source>
        <dbReference type="ARBA" id="ARBA00023002"/>
    </source>
</evidence>
<gene>
    <name evidence="6" type="ORF">1157</name>
</gene>
<dbReference type="RefSeq" id="WP_084691489.1">
    <property type="nucleotide sequence ID" value="NZ_CGIH01000020.1"/>
</dbReference>
<dbReference type="Gene3D" id="3.40.605.10">
    <property type="entry name" value="Aldehyde Dehydrogenase, Chain A, domain 1"/>
    <property type="match status" value="1"/>
</dbReference>
<evidence type="ECO:0000256" key="1">
    <source>
        <dbReference type="ARBA" id="ARBA00009986"/>
    </source>
</evidence>
<dbReference type="AlphaFoldDB" id="A0A0E4C8F3"/>
<feature type="domain" description="Aldehyde dehydrogenase" evidence="5">
    <location>
        <begin position="16"/>
        <end position="485"/>
    </location>
</feature>
<protein>
    <submittedName>
        <fullName evidence="6">Aldehyde/histidinol dehydrogenase</fullName>
    </submittedName>
</protein>
<accession>A0A0E4C8F3</accession>
<dbReference type="InterPro" id="IPR016162">
    <property type="entry name" value="Ald_DH_N"/>
</dbReference>